<sequence>MKQTYQRALKAAAEFGYQKESPEALIHGSVISAFLTIATSMSEQGCV</sequence>
<proteinExistence type="predicted"/>
<dbReference type="PANTHER" id="PTHR43571:SF1">
    <property type="entry name" value="NADP-SPECIFIC GLUTAMATE DEHYDROGENASE 1-RELATED"/>
    <property type="match status" value="1"/>
</dbReference>
<gene>
    <name evidence="1" type="ORF">HanXRQr2_Chr09g0416681</name>
</gene>
<dbReference type="FunFam" id="1.10.285.10:FF:000007">
    <property type="entry name" value="NADP-specific glutamate dehydrogenase"/>
    <property type="match status" value="1"/>
</dbReference>
<dbReference type="Gramene" id="mRNA:HanXRQr2_Chr09g0416681">
    <property type="protein sequence ID" value="mRNA:HanXRQr2_Chr09g0416681"/>
    <property type="gene ID" value="HanXRQr2_Chr09g0416681"/>
</dbReference>
<name>A0A9K3NAR5_HELAN</name>
<dbReference type="EMBL" id="MNCJ02000324">
    <property type="protein sequence ID" value="KAF5793371.1"/>
    <property type="molecule type" value="Genomic_DNA"/>
</dbReference>
<dbReference type="Proteomes" id="UP000215914">
    <property type="component" value="Unassembled WGS sequence"/>
</dbReference>
<comment type="caution">
    <text evidence="1">The sequence shown here is derived from an EMBL/GenBank/DDBJ whole genome shotgun (WGS) entry which is preliminary data.</text>
</comment>
<reference evidence="1" key="2">
    <citation type="submission" date="2020-06" db="EMBL/GenBank/DDBJ databases">
        <title>Helianthus annuus Genome sequencing and assembly Release 2.</title>
        <authorList>
            <person name="Gouzy J."/>
            <person name="Langlade N."/>
            <person name="Munos S."/>
        </authorList>
    </citation>
    <scope>NUCLEOTIDE SEQUENCE</scope>
    <source>
        <tissue evidence="1">Leaves</tissue>
    </source>
</reference>
<dbReference type="AlphaFoldDB" id="A0A9K3NAR5"/>
<organism evidence="1 2">
    <name type="scientific">Helianthus annuus</name>
    <name type="common">Common sunflower</name>
    <dbReference type="NCBI Taxonomy" id="4232"/>
    <lineage>
        <taxon>Eukaryota</taxon>
        <taxon>Viridiplantae</taxon>
        <taxon>Streptophyta</taxon>
        <taxon>Embryophyta</taxon>
        <taxon>Tracheophyta</taxon>
        <taxon>Spermatophyta</taxon>
        <taxon>Magnoliopsida</taxon>
        <taxon>eudicotyledons</taxon>
        <taxon>Gunneridae</taxon>
        <taxon>Pentapetalae</taxon>
        <taxon>asterids</taxon>
        <taxon>campanulids</taxon>
        <taxon>Asterales</taxon>
        <taxon>Asteraceae</taxon>
        <taxon>Asteroideae</taxon>
        <taxon>Heliantheae alliance</taxon>
        <taxon>Heliantheae</taxon>
        <taxon>Helianthus</taxon>
    </lineage>
</organism>
<reference evidence="1" key="1">
    <citation type="journal article" date="2017" name="Nature">
        <title>The sunflower genome provides insights into oil metabolism, flowering and Asterid evolution.</title>
        <authorList>
            <person name="Badouin H."/>
            <person name="Gouzy J."/>
            <person name="Grassa C.J."/>
            <person name="Murat F."/>
            <person name="Staton S.E."/>
            <person name="Cottret L."/>
            <person name="Lelandais-Briere C."/>
            <person name="Owens G.L."/>
            <person name="Carrere S."/>
            <person name="Mayjonade B."/>
            <person name="Legrand L."/>
            <person name="Gill N."/>
            <person name="Kane N.C."/>
            <person name="Bowers J.E."/>
            <person name="Hubner S."/>
            <person name="Bellec A."/>
            <person name="Berard A."/>
            <person name="Berges H."/>
            <person name="Blanchet N."/>
            <person name="Boniface M.C."/>
            <person name="Brunel D."/>
            <person name="Catrice O."/>
            <person name="Chaidir N."/>
            <person name="Claudel C."/>
            <person name="Donnadieu C."/>
            <person name="Faraut T."/>
            <person name="Fievet G."/>
            <person name="Helmstetter N."/>
            <person name="King M."/>
            <person name="Knapp S.J."/>
            <person name="Lai Z."/>
            <person name="Le Paslier M.C."/>
            <person name="Lippi Y."/>
            <person name="Lorenzon L."/>
            <person name="Mandel J.R."/>
            <person name="Marage G."/>
            <person name="Marchand G."/>
            <person name="Marquand E."/>
            <person name="Bret-Mestries E."/>
            <person name="Morien E."/>
            <person name="Nambeesan S."/>
            <person name="Nguyen T."/>
            <person name="Pegot-Espagnet P."/>
            <person name="Pouilly N."/>
            <person name="Raftis F."/>
            <person name="Sallet E."/>
            <person name="Schiex T."/>
            <person name="Thomas J."/>
            <person name="Vandecasteele C."/>
            <person name="Vares D."/>
            <person name="Vear F."/>
            <person name="Vautrin S."/>
            <person name="Crespi M."/>
            <person name="Mangin B."/>
            <person name="Burke J.M."/>
            <person name="Salse J."/>
            <person name="Munos S."/>
            <person name="Vincourt P."/>
            <person name="Rieseberg L.H."/>
            <person name="Langlade N.B."/>
        </authorList>
    </citation>
    <scope>NUCLEOTIDE SEQUENCE</scope>
    <source>
        <tissue evidence="1">Leaves</tissue>
    </source>
</reference>
<keyword evidence="2" id="KW-1185">Reference proteome</keyword>
<accession>A0A9K3NAR5</accession>
<dbReference type="PANTHER" id="PTHR43571">
    <property type="entry name" value="NADP-SPECIFIC GLUTAMATE DEHYDROGENASE 1-RELATED"/>
    <property type="match status" value="1"/>
</dbReference>
<protein>
    <submittedName>
        <fullName evidence="1">Uncharacterized protein</fullName>
    </submittedName>
</protein>
<evidence type="ECO:0000313" key="2">
    <source>
        <dbReference type="Proteomes" id="UP000215914"/>
    </source>
</evidence>
<dbReference type="InterPro" id="IPR050724">
    <property type="entry name" value="Glu_Leu_Phe_Val_DH"/>
</dbReference>
<evidence type="ECO:0000313" key="1">
    <source>
        <dbReference type="EMBL" id="KAF5793371.1"/>
    </source>
</evidence>